<dbReference type="EMBL" id="RFFH01000018">
    <property type="protein sequence ID" value="RMI28780.1"/>
    <property type="molecule type" value="Genomic_DNA"/>
</dbReference>
<evidence type="ECO:0008006" key="5">
    <source>
        <dbReference type="Google" id="ProtNLM"/>
    </source>
</evidence>
<dbReference type="InterPro" id="IPR019405">
    <property type="entry name" value="Lactonase_7-beta_prop"/>
</dbReference>
<reference evidence="3 4" key="1">
    <citation type="submission" date="2018-10" db="EMBL/GenBank/DDBJ databases">
        <title>Isolation from cow dung.</title>
        <authorList>
            <person name="Ling L."/>
        </authorList>
    </citation>
    <scope>NUCLEOTIDE SEQUENCE [LARGE SCALE GENOMIC DNA]</scope>
    <source>
        <strain evidence="3 4">NEAU-LL90</strain>
    </source>
</reference>
<accession>A0A3M2KWE8</accession>
<dbReference type="InterPro" id="IPR050282">
    <property type="entry name" value="Cycloisomerase_2"/>
</dbReference>
<comment type="caution">
    <text evidence="3">The sequence shown here is derived from an EMBL/GenBank/DDBJ whole genome shotgun (WGS) entry which is preliminary data.</text>
</comment>
<dbReference type="RefSeq" id="WP_122191201.1">
    <property type="nucleotide sequence ID" value="NZ_RFFH01000018.1"/>
</dbReference>
<evidence type="ECO:0000256" key="2">
    <source>
        <dbReference type="SAM" id="SignalP"/>
    </source>
</evidence>
<sequence length="379" mass="38299">MLNSNTVTRARQRLHRATITLATVAAACLTASCPGASAAPAAPQFVLVGGTVSGNIAVLRVGSDGSLSKVSGSPFASGTGVLSLAMAPDGRTVYATQALGSAADGYKIDDNGLLHEIPGAKASLDGPPITGALSPDGTQYYVAVGGFPGHISSFAVSATGTLSPEGQTQVPGMSALTMVTVDPSNHFVRVTDYLDGNLQSFAVGTGGKLTPIGSVPTGGGPNNPGYTPDGKFVYVSHELASEIRGYAIGPDGKLTPTPGSPYPAGQMTHGAQITSDGHRLYVPEAASGDVRGYSIATDGSLTPLAGSPYHVPGALAMPGQVLLSSDERHLYVADVLTTHITTIVHTFDVSADGSLRPSALPDIDAGVVMSDGPVLVKTH</sequence>
<comment type="similarity">
    <text evidence="1">Belongs to the cycloisomerase 2 family.</text>
</comment>
<dbReference type="GO" id="GO:0017057">
    <property type="term" value="F:6-phosphogluconolactonase activity"/>
    <property type="evidence" value="ECO:0007669"/>
    <property type="project" value="TreeGrafter"/>
</dbReference>
<name>A0A3M2KWE8_9NOCA</name>
<dbReference type="Pfam" id="PF10282">
    <property type="entry name" value="Lactonase"/>
    <property type="match status" value="1"/>
</dbReference>
<dbReference type="SUPFAM" id="SSF51004">
    <property type="entry name" value="C-terminal (heme d1) domain of cytochrome cd1-nitrite reductase"/>
    <property type="match status" value="1"/>
</dbReference>
<dbReference type="InterPro" id="IPR015943">
    <property type="entry name" value="WD40/YVTN_repeat-like_dom_sf"/>
</dbReference>
<gene>
    <name evidence="3" type="ORF">EBN03_28270</name>
</gene>
<feature type="chain" id="PRO_5018329330" description="Lactonase family protein" evidence="2">
    <location>
        <begin position="39"/>
        <end position="379"/>
    </location>
</feature>
<proteinExistence type="inferred from homology"/>
<keyword evidence="4" id="KW-1185">Reference proteome</keyword>
<dbReference type="Proteomes" id="UP000279275">
    <property type="component" value="Unassembled WGS sequence"/>
</dbReference>
<evidence type="ECO:0000256" key="1">
    <source>
        <dbReference type="ARBA" id="ARBA00005564"/>
    </source>
</evidence>
<dbReference type="OrthoDB" id="3395603at2"/>
<organism evidence="3 4">
    <name type="scientific">Nocardia stercoris</name>
    <dbReference type="NCBI Taxonomy" id="2483361"/>
    <lineage>
        <taxon>Bacteria</taxon>
        <taxon>Bacillati</taxon>
        <taxon>Actinomycetota</taxon>
        <taxon>Actinomycetes</taxon>
        <taxon>Mycobacteriales</taxon>
        <taxon>Nocardiaceae</taxon>
        <taxon>Nocardia</taxon>
    </lineage>
</organism>
<protein>
    <recommendedName>
        <fullName evidence="5">Lactonase family protein</fullName>
    </recommendedName>
</protein>
<feature type="signal peptide" evidence="2">
    <location>
        <begin position="1"/>
        <end position="38"/>
    </location>
</feature>
<dbReference type="InterPro" id="IPR011048">
    <property type="entry name" value="Haem_d1_sf"/>
</dbReference>
<dbReference type="PANTHER" id="PTHR30344:SF1">
    <property type="entry name" value="6-PHOSPHOGLUCONOLACTONASE"/>
    <property type="match status" value="1"/>
</dbReference>
<evidence type="ECO:0000313" key="4">
    <source>
        <dbReference type="Proteomes" id="UP000279275"/>
    </source>
</evidence>
<dbReference type="Gene3D" id="2.130.10.10">
    <property type="entry name" value="YVTN repeat-like/Quinoprotein amine dehydrogenase"/>
    <property type="match status" value="2"/>
</dbReference>
<evidence type="ECO:0000313" key="3">
    <source>
        <dbReference type="EMBL" id="RMI28780.1"/>
    </source>
</evidence>
<dbReference type="AlphaFoldDB" id="A0A3M2KWE8"/>
<dbReference type="PANTHER" id="PTHR30344">
    <property type="entry name" value="6-PHOSPHOGLUCONOLACTONASE-RELATED"/>
    <property type="match status" value="1"/>
</dbReference>
<keyword evidence="2" id="KW-0732">Signal</keyword>